<dbReference type="Proteomes" id="UP001595625">
    <property type="component" value="Unassembled WGS sequence"/>
</dbReference>
<dbReference type="InterPro" id="IPR048427">
    <property type="entry name" value="YpoC"/>
</dbReference>
<feature type="domain" description="YpoC-like" evidence="1">
    <location>
        <begin position="11"/>
        <end position="105"/>
    </location>
</feature>
<gene>
    <name evidence="2" type="ORF">ACFOEJ_10240</name>
</gene>
<protein>
    <submittedName>
        <fullName evidence="2">YpoC family protein</fullName>
    </submittedName>
</protein>
<comment type="caution">
    <text evidence="2">The sequence shown here is derived from an EMBL/GenBank/DDBJ whole genome shotgun (WGS) entry which is preliminary data.</text>
</comment>
<organism evidence="2 3">
    <name type="scientific">Planomicrobium okeanokoites</name>
    <name type="common">Planococcus okeanokoites</name>
    <name type="synonym">Flavobacterium okeanokoites</name>
    <dbReference type="NCBI Taxonomy" id="244"/>
    <lineage>
        <taxon>Bacteria</taxon>
        <taxon>Bacillati</taxon>
        <taxon>Bacillota</taxon>
        <taxon>Bacilli</taxon>
        <taxon>Bacillales</taxon>
        <taxon>Caryophanaceae</taxon>
        <taxon>Planomicrobium</taxon>
    </lineage>
</organism>
<dbReference type="Pfam" id="PF21747">
    <property type="entry name" value="YpoC"/>
    <property type="match status" value="1"/>
</dbReference>
<evidence type="ECO:0000313" key="3">
    <source>
        <dbReference type="Proteomes" id="UP001595625"/>
    </source>
</evidence>
<evidence type="ECO:0000313" key="2">
    <source>
        <dbReference type="EMBL" id="MFC3211452.1"/>
    </source>
</evidence>
<name>A0ABV7KPQ3_PLAOK</name>
<keyword evidence="3" id="KW-1185">Reference proteome</keyword>
<proteinExistence type="predicted"/>
<evidence type="ECO:0000259" key="1">
    <source>
        <dbReference type="Pfam" id="PF21747"/>
    </source>
</evidence>
<accession>A0ABV7KPQ3</accession>
<dbReference type="EMBL" id="JBHRUJ010000016">
    <property type="protein sequence ID" value="MFC3211452.1"/>
    <property type="molecule type" value="Genomic_DNA"/>
</dbReference>
<dbReference type="RefSeq" id="WP_133299066.1">
    <property type="nucleotide sequence ID" value="NZ_JBHRUJ010000016.1"/>
</dbReference>
<sequence>MSTLQRSIEKEKIMPFFVLWTKLEEEIGIIHTSKRTDASLFMKQGISVYKALLEQCSSEEETLEPLNNDERLHFVESYTSTYAAFRQLQELFIEMQKKVAAKRAILNRL</sequence>
<reference evidence="3" key="1">
    <citation type="journal article" date="2019" name="Int. J. Syst. Evol. Microbiol.">
        <title>The Global Catalogue of Microorganisms (GCM) 10K type strain sequencing project: providing services to taxonomists for standard genome sequencing and annotation.</title>
        <authorList>
            <consortium name="The Broad Institute Genomics Platform"/>
            <consortium name="The Broad Institute Genome Sequencing Center for Infectious Disease"/>
            <person name="Wu L."/>
            <person name="Ma J."/>
        </authorList>
    </citation>
    <scope>NUCLEOTIDE SEQUENCE [LARGE SCALE GENOMIC DNA]</scope>
    <source>
        <strain evidence="3">CCM 320</strain>
    </source>
</reference>